<evidence type="ECO:0000313" key="1">
    <source>
        <dbReference type="EMBL" id="PZQ99206.1"/>
    </source>
</evidence>
<organism evidence="1 2">
    <name type="scientific">Cereibacter sphaeroides</name>
    <name type="common">Rhodobacter sphaeroides</name>
    <dbReference type="NCBI Taxonomy" id="1063"/>
    <lineage>
        <taxon>Bacteria</taxon>
        <taxon>Pseudomonadati</taxon>
        <taxon>Pseudomonadota</taxon>
        <taxon>Alphaproteobacteria</taxon>
        <taxon>Rhodobacterales</taxon>
        <taxon>Paracoccaceae</taxon>
        <taxon>Cereibacter</taxon>
    </lineage>
</organism>
<reference evidence="1 2" key="1">
    <citation type="submission" date="2017-08" db="EMBL/GenBank/DDBJ databases">
        <title>Infants hospitalized years apart are colonized by the same room-sourced microbial strains.</title>
        <authorList>
            <person name="Brooks B."/>
            <person name="Olm M.R."/>
            <person name="Firek B.A."/>
            <person name="Baker R."/>
            <person name="Thomas B.C."/>
            <person name="Morowitz M.J."/>
            <person name="Banfield J.F."/>
        </authorList>
    </citation>
    <scope>NUCLEOTIDE SEQUENCE [LARGE SCALE GENOMIC DNA]</scope>
    <source>
        <strain evidence="1">S2_003_000_R2_11</strain>
    </source>
</reference>
<sequence length="111" mass="12512">MPRMVKIEANPDFKADDAGEKEAFAKIKKARPIEVDYVTAMENVSQSGGMYRIQPETTQTEVVVRNLEDMTTEELKIQMLAVGVTPQKQMKRAEVISAIRIKLSEIEIADE</sequence>
<evidence type="ECO:0000313" key="2">
    <source>
        <dbReference type="Proteomes" id="UP000248975"/>
    </source>
</evidence>
<accession>A0A2W5SBH4</accession>
<comment type="caution">
    <text evidence="1">The sequence shown here is derived from an EMBL/GenBank/DDBJ whole genome shotgun (WGS) entry which is preliminary data.</text>
</comment>
<dbReference type="AlphaFoldDB" id="A0A2W5SBH4"/>
<gene>
    <name evidence="1" type="ORF">DI533_00415</name>
</gene>
<proteinExistence type="predicted"/>
<name>A0A2W5SBH4_CERSP</name>
<dbReference type="Proteomes" id="UP000248975">
    <property type="component" value="Unassembled WGS sequence"/>
</dbReference>
<protein>
    <submittedName>
        <fullName evidence="1">Uncharacterized protein</fullName>
    </submittedName>
</protein>
<dbReference type="EMBL" id="QFQS01000001">
    <property type="protein sequence ID" value="PZQ99206.1"/>
    <property type="molecule type" value="Genomic_DNA"/>
</dbReference>